<reference evidence="2" key="1">
    <citation type="submission" date="2021-03" db="EMBL/GenBank/DDBJ databases">
        <title>Comparative genomics and phylogenomic investigation of the class Geoglossomycetes provide insights into ecological specialization and systematics.</title>
        <authorList>
            <person name="Melie T."/>
            <person name="Pirro S."/>
            <person name="Miller A.N."/>
            <person name="Quandt A."/>
        </authorList>
    </citation>
    <scope>NUCLEOTIDE SEQUENCE</scope>
    <source>
        <strain evidence="2">CAQ_001_2017</strain>
    </source>
</reference>
<evidence type="ECO:0000313" key="2">
    <source>
        <dbReference type="EMBL" id="KAH0555971.1"/>
    </source>
</evidence>
<dbReference type="AlphaFoldDB" id="A0A9P8L803"/>
<name>A0A9P8L803_9PEZI</name>
<accession>A0A9P8L803</accession>
<feature type="compositionally biased region" description="Basic and acidic residues" evidence="1">
    <location>
        <begin position="16"/>
        <end position="26"/>
    </location>
</feature>
<organism evidence="2 3">
    <name type="scientific">Trichoglossum hirsutum</name>
    <dbReference type="NCBI Taxonomy" id="265104"/>
    <lineage>
        <taxon>Eukaryota</taxon>
        <taxon>Fungi</taxon>
        <taxon>Dikarya</taxon>
        <taxon>Ascomycota</taxon>
        <taxon>Pezizomycotina</taxon>
        <taxon>Geoglossomycetes</taxon>
        <taxon>Geoglossales</taxon>
        <taxon>Geoglossaceae</taxon>
        <taxon>Trichoglossum</taxon>
    </lineage>
</organism>
<keyword evidence="3" id="KW-1185">Reference proteome</keyword>
<sequence>MAEHKERLSTEGSSEENYHNKTEGDRGLVNIHGSSTGTPSRRRPSVMTPEEIARRNLNARLANPLAGYTHAELEDMGAGYAEEYQLGDETDVVAFRKGAVLAQDPLKYEDIPLLDAEDKAVLRKEFEYRWTQPKLLYLVIVLCSTAAAVQGM</sequence>
<evidence type="ECO:0000256" key="1">
    <source>
        <dbReference type="SAM" id="MobiDB-lite"/>
    </source>
</evidence>
<dbReference type="Proteomes" id="UP000750711">
    <property type="component" value="Unassembled WGS sequence"/>
</dbReference>
<comment type="caution">
    <text evidence="2">The sequence shown here is derived from an EMBL/GenBank/DDBJ whole genome shotgun (WGS) entry which is preliminary data.</text>
</comment>
<feature type="region of interest" description="Disordered" evidence="1">
    <location>
        <begin position="1"/>
        <end position="48"/>
    </location>
</feature>
<feature type="non-terminal residue" evidence="2">
    <location>
        <position position="152"/>
    </location>
</feature>
<protein>
    <submittedName>
        <fullName evidence="2">Uncharacterized protein</fullName>
    </submittedName>
</protein>
<gene>
    <name evidence="2" type="ORF">GP486_006084</name>
</gene>
<evidence type="ECO:0000313" key="3">
    <source>
        <dbReference type="Proteomes" id="UP000750711"/>
    </source>
</evidence>
<dbReference type="EMBL" id="JAGHQM010001279">
    <property type="protein sequence ID" value="KAH0555971.1"/>
    <property type="molecule type" value="Genomic_DNA"/>
</dbReference>
<proteinExistence type="predicted"/>